<dbReference type="Pfam" id="PF02613">
    <property type="entry name" value="Nitrate_red_del"/>
    <property type="match status" value="1"/>
</dbReference>
<gene>
    <name evidence="1" type="ORF">CH341_17445</name>
</gene>
<keyword evidence="2" id="KW-1185">Reference proteome</keyword>
<comment type="caution">
    <text evidence="1">The sequence shown here is derived from an EMBL/GenBank/DDBJ whole genome shotgun (WGS) entry which is preliminary data.</text>
</comment>
<dbReference type="Gene3D" id="1.10.3480.10">
    <property type="entry name" value="TorD-like"/>
    <property type="match status" value="1"/>
</dbReference>
<dbReference type="RefSeq" id="WP_111420293.1">
    <property type="nucleotide sequence ID" value="NZ_NPEX01000123.1"/>
</dbReference>
<dbReference type="Proteomes" id="UP000249130">
    <property type="component" value="Unassembled WGS sequence"/>
</dbReference>
<proteinExistence type="predicted"/>
<dbReference type="SUPFAM" id="SSF89155">
    <property type="entry name" value="TorD-like"/>
    <property type="match status" value="1"/>
</dbReference>
<sequence length="248" mass="26469">MDAVTSRARGPLGPSADPAGAADAALDRARLCHFLELALAHPAEAGVTHLCADDTAAALLDALDRLPGPDEARGAAGDAALRFVAALRGRDYAGVEADYIAMFAANYPLVPCPPYGSLFVVDEAKRLDEMLAVKAFFHDSGVDLSEGYDDLPDHVCVELELMQILAFREHAAAEAGDAVAVADARRLQGAFLDRFLQPFADKMASVALRMLPDNPYVHLLDVLRRVLVCHRADLAAPALSSRSLENQP</sequence>
<dbReference type="OrthoDB" id="7849731at2"/>
<evidence type="ECO:0000313" key="2">
    <source>
        <dbReference type="Proteomes" id="UP000249130"/>
    </source>
</evidence>
<organism evidence="1 2">
    <name type="scientific">Rhodoplanes roseus</name>
    <dbReference type="NCBI Taxonomy" id="29409"/>
    <lineage>
        <taxon>Bacteria</taxon>
        <taxon>Pseudomonadati</taxon>
        <taxon>Pseudomonadota</taxon>
        <taxon>Alphaproteobacteria</taxon>
        <taxon>Hyphomicrobiales</taxon>
        <taxon>Nitrobacteraceae</taxon>
        <taxon>Rhodoplanes</taxon>
    </lineage>
</organism>
<reference evidence="1 2" key="1">
    <citation type="submission" date="2017-07" db="EMBL/GenBank/DDBJ databases">
        <title>Draft Genome Sequences of Select Purple Nonsulfur Bacteria.</title>
        <authorList>
            <person name="Lasarre B."/>
            <person name="Mckinlay J.B."/>
        </authorList>
    </citation>
    <scope>NUCLEOTIDE SEQUENCE [LARGE SCALE GENOMIC DNA]</scope>
    <source>
        <strain evidence="1 2">DSM 5909</strain>
    </source>
</reference>
<dbReference type="InterPro" id="IPR020945">
    <property type="entry name" value="DMSO/NO3_reduct_chaperone"/>
</dbReference>
<accession>A0A327KYZ4</accession>
<dbReference type="EMBL" id="NPEX01000123">
    <property type="protein sequence ID" value="RAI42835.1"/>
    <property type="molecule type" value="Genomic_DNA"/>
</dbReference>
<name>A0A327KYZ4_9BRAD</name>
<dbReference type="InterPro" id="IPR036411">
    <property type="entry name" value="TorD-like_sf"/>
</dbReference>
<evidence type="ECO:0000313" key="1">
    <source>
        <dbReference type="EMBL" id="RAI42835.1"/>
    </source>
</evidence>
<protein>
    <recommendedName>
        <fullName evidence="3">Molecular chaperone TorD</fullName>
    </recommendedName>
</protein>
<dbReference type="AlphaFoldDB" id="A0A327KYZ4"/>
<evidence type="ECO:0008006" key="3">
    <source>
        <dbReference type="Google" id="ProtNLM"/>
    </source>
</evidence>